<keyword evidence="6" id="KW-0479">Metal-binding</keyword>
<evidence type="ECO:0000256" key="1">
    <source>
        <dbReference type="ARBA" id="ARBA00001771"/>
    </source>
</evidence>
<dbReference type="SUPFAM" id="SSF53613">
    <property type="entry name" value="Ribokinase-like"/>
    <property type="match status" value="1"/>
</dbReference>
<evidence type="ECO:0000256" key="6">
    <source>
        <dbReference type="ARBA" id="ARBA00022723"/>
    </source>
</evidence>
<evidence type="ECO:0000256" key="8">
    <source>
        <dbReference type="ARBA" id="ARBA00022777"/>
    </source>
</evidence>
<evidence type="ECO:0000256" key="10">
    <source>
        <dbReference type="ARBA" id="ARBA00022842"/>
    </source>
</evidence>
<evidence type="ECO:0000256" key="7">
    <source>
        <dbReference type="ARBA" id="ARBA00022741"/>
    </source>
</evidence>
<gene>
    <name evidence="12" type="ORF">Ldro_0504</name>
</gene>
<dbReference type="UniPathway" id="UPA00060">
    <property type="reaction ID" value="UER00139"/>
</dbReference>
<keyword evidence="7" id="KW-0547">Nucleotide-binding</keyword>
<dbReference type="PRINTS" id="PR01099">
    <property type="entry name" value="HYETHTZKNASE"/>
</dbReference>
<dbReference type="InterPro" id="IPR000417">
    <property type="entry name" value="Hyethyz_kinase"/>
</dbReference>
<protein>
    <recommendedName>
        <fullName evidence="4">hydroxyethylthiazole kinase</fullName>
        <ecNumber evidence="4">2.7.1.50</ecNumber>
    </recommendedName>
</protein>
<dbReference type="GO" id="GO:0005524">
    <property type="term" value="F:ATP binding"/>
    <property type="evidence" value="ECO:0007669"/>
    <property type="project" value="UniProtKB-KW"/>
</dbReference>
<keyword evidence="13" id="KW-1185">Reference proteome</keyword>
<evidence type="ECO:0000313" key="12">
    <source>
        <dbReference type="EMBL" id="KTC93133.1"/>
    </source>
</evidence>
<dbReference type="PIRSF" id="PIRSF000513">
    <property type="entry name" value="Thz_kinase"/>
    <property type="match status" value="1"/>
</dbReference>
<dbReference type="EMBL" id="LNXY01000003">
    <property type="protein sequence ID" value="KTC93133.1"/>
    <property type="molecule type" value="Genomic_DNA"/>
</dbReference>
<comment type="catalytic activity">
    <reaction evidence="1">
        <text>5-(2-hydroxyethyl)-4-methylthiazole + ATP = 4-methyl-5-(2-phosphooxyethyl)-thiazole + ADP + H(+)</text>
        <dbReference type="Rhea" id="RHEA:24212"/>
        <dbReference type="ChEBI" id="CHEBI:15378"/>
        <dbReference type="ChEBI" id="CHEBI:17957"/>
        <dbReference type="ChEBI" id="CHEBI:30616"/>
        <dbReference type="ChEBI" id="CHEBI:58296"/>
        <dbReference type="ChEBI" id="CHEBI:456216"/>
        <dbReference type="EC" id="2.7.1.50"/>
    </reaction>
</comment>
<keyword evidence="11" id="KW-0784">Thiamine biosynthesis</keyword>
<dbReference type="GO" id="GO:0000287">
    <property type="term" value="F:magnesium ion binding"/>
    <property type="evidence" value="ECO:0007669"/>
    <property type="project" value="InterPro"/>
</dbReference>
<dbReference type="OrthoDB" id="8909021at2"/>
<organism evidence="12 13">
    <name type="scientific">Legionella drozanskii LLAP-1</name>
    <dbReference type="NCBI Taxonomy" id="1212489"/>
    <lineage>
        <taxon>Bacteria</taxon>
        <taxon>Pseudomonadati</taxon>
        <taxon>Pseudomonadota</taxon>
        <taxon>Gammaproteobacteria</taxon>
        <taxon>Legionellales</taxon>
        <taxon>Legionellaceae</taxon>
        <taxon>Legionella</taxon>
    </lineage>
</organism>
<dbReference type="AlphaFoldDB" id="A0A0W0TCI1"/>
<sequence length="257" mass="28625">MASDVKRILREIRKKKPFVFNILNYYPMELIASGLRSIGIYPLMSNAEQEVDELLNLASAVVINLGKLDDKFINLCYHICHSANANNKPIVLDPVGTGISRYRTETALSFLKNHKISVVRGYSNELESLLTEKITIPNSHNPLDEQVLEHAKKLSEKYDLAIVVSGKFNTVLDSNKIDKFNFDSTLLQKVAGIDSLLSAIIGGFHTVEKDRFTAARSAIEFYGNCVGSVSTRARGPASLKTELIDKLYINSSEATDW</sequence>
<proteinExistence type="predicted"/>
<dbReference type="GO" id="GO:0009229">
    <property type="term" value="P:thiamine diphosphate biosynthetic process"/>
    <property type="evidence" value="ECO:0007669"/>
    <property type="project" value="UniProtKB-UniPathway"/>
</dbReference>
<evidence type="ECO:0000256" key="3">
    <source>
        <dbReference type="ARBA" id="ARBA00004868"/>
    </source>
</evidence>
<comment type="pathway">
    <text evidence="3">Cofactor biosynthesis; thiamine diphosphate biosynthesis; 4-methyl-5-(2-phosphoethyl)-thiazole from 5-(2-hydroxyethyl)-4-methylthiazole: step 1/1.</text>
</comment>
<dbReference type="EC" id="2.7.1.50" evidence="4"/>
<dbReference type="RefSeq" id="WP_058494854.1">
    <property type="nucleotide sequence ID" value="NZ_CAAAIU010000003.1"/>
</dbReference>
<dbReference type="PATRIC" id="fig|1212489.4.peg.521"/>
<comment type="cofactor">
    <cofactor evidence="2">
        <name>Mg(2+)</name>
        <dbReference type="ChEBI" id="CHEBI:18420"/>
    </cofactor>
</comment>
<dbReference type="InterPro" id="IPR029056">
    <property type="entry name" value="Ribokinase-like"/>
</dbReference>
<dbReference type="Gene3D" id="3.40.1190.20">
    <property type="match status" value="1"/>
</dbReference>
<name>A0A0W0TCI1_9GAMM</name>
<comment type="caution">
    <text evidence="12">The sequence shown here is derived from an EMBL/GenBank/DDBJ whole genome shotgun (WGS) entry which is preliminary data.</text>
</comment>
<dbReference type="Proteomes" id="UP000054736">
    <property type="component" value="Unassembled WGS sequence"/>
</dbReference>
<evidence type="ECO:0000256" key="9">
    <source>
        <dbReference type="ARBA" id="ARBA00022840"/>
    </source>
</evidence>
<keyword evidence="9" id="KW-0067">ATP-binding</keyword>
<dbReference type="Pfam" id="PF02110">
    <property type="entry name" value="HK"/>
    <property type="match status" value="1"/>
</dbReference>
<dbReference type="STRING" id="1212489.Ldro_0504"/>
<keyword evidence="5 12" id="KW-0808">Transferase</keyword>
<evidence type="ECO:0000256" key="5">
    <source>
        <dbReference type="ARBA" id="ARBA00022679"/>
    </source>
</evidence>
<evidence type="ECO:0000313" key="13">
    <source>
        <dbReference type="Proteomes" id="UP000054736"/>
    </source>
</evidence>
<accession>A0A0W0TCI1</accession>
<reference evidence="12 13" key="1">
    <citation type="submission" date="2015-11" db="EMBL/GenBank/DDBJ databases">
        <title>Genomic analysis of 38 Legionella species identifies large and diverse effector repertoires.</title>
        <authorList>
            <person name="Burstein D."/>
            <person name="Amaro F."/>
            <person name="Zusman T."/>
            <person name="Lifshitz Z."/>
            <person name="Cohen O."/>
            <person name="Gilbert J.A."/>
            <person name="Pupko T."/>
            <person name="Shuman H.A."/>
            <person name="Segal G."/>
        </authorList>
    </citation>
    <scope>NUCLEOTIDE SEQUENCE [LARGE SCALE GENOMIC DNA]</scope>
    <source>
        <strain evidence="12 13">ATCC 700990</strain>
    </source>
</reference>
<evidence type="ECO:0000256" key="4">
    <source>
        <dbReference type="ARBA" id="ARBA00012129"/>
    </source>
</evidence>
<evidence type="ECO:0000256" key="11">
    <source>
        <dbReference type="ARBA" id="ARBA00022977"/>
    </source>
</evidence>
<dbReference type="GO" id="GO:0009228">
    <property type="term" value="P:thiamine biosynthetic process"/>
    <property type="evidence" value="ECO:0007669"/>
    <property type="project" value="UniProtKB-KW"/>
</dbReference>
<keyword evidence="10" id="KW-0460">Magnesium</keyword>
<evidence type="ECO:0000256" key="2">
    <source>
        <dbReference type="ARBA" id="ARBA00001946"/>
    </source>
</evidence>
<dbReference type="GO" id="GO:0004417">
    <property type="term" value="F:hydroxyethylthiazole kinase activity"/>
    <property type="evidence" value="ECO:0007669"/>
    <property type="project" value="UniProtKB-EC"/>
</dbReference>
<keyword evidence="8 12" id="KW-0418">Kinase</keyword>